<reference evidence="12 13" key="1">
    <citation type="submission" date="2019-09" db="EMBL/GenBank/DDBJ databases">
        <title>Bird 10,000 Genomes (B10K) Project - Family phase.</title>
        <authorList>
            <person name="Zhang G."/>
        </authorList>
    </citation>
    <scope>NUCLEOTIDE SEQUENCE [LARGE SCALE GENOMIC DNA]</scope>
    <source>
        <strain evidence="12">B10K-DU-001-57</strain>
        <tissue evidence="12">Muscle</tissue>
    </source>
</reference>
<dbReference type="PANTHER" id="PTHR46077:SF1">
    <property type="entry name" value="TOP1 BINDING ARGININE_SERINE RICH PROTEIN, E3 UBIQUITIN LIGASE"/>
    <property type="match status" value="1"/>
</dbReference>
<accession>A0A7K9UQH6</accession>
<feature type="domain" description="RING-type" evidence="11">
    <location>
        <begin position="3"/>
        <end position="42"/>
    </location>
</feature>
<dbReference type="EC" id="2.3.2.27" evidence="2"/>
<evidence type="ECO:0000256" key="3">
    <source>
        <dbReference type="ARBA" id="ARBA00022679"/>
    </source>
</evidence>
<dbReference type="GO" id="GO:0000209">
    <property type="term" value="P:protein polyubiquitination"/>
    <property type="evidence" value="ECO:0007669"/>
    <property type="project" value="TreeGrafter"/>
</dbReference>
<dbReference type="SMART" id="SM00184">
    <property type="entry name" value="RING"/>
    <property type="match status" value="1"/>
</dbReference>
<dbReference type="InterPro" id="IPR001841">
    <property type="entry name" value="Znf_RING"/>
</dbReference>
<evidence type="ECO:0000256" key="8">
    <source>
        <dbReference type="ARBA" id="ARBA00023163"/>
    </source>
</evidence>
<organism evidence="12 13">
    <name type="scientific">Anseranas semipalmata</name>
    <name type="common">Magpie goose</name>
    <name type="synonym">Anas semipalmata</name>
    <dbReference type="NCBI Taxonomy" id="8851"/>
    <lineage>
        <taxon>Eukaryota</taxon>
        <taxon>Metazoa</taxon>
        <taxon>Chordata</taxon>
        <taxon>Craniata</taxon>
        <taxon>Vertebrata</taxon>
        <taxon>Euteleostomi</taxon>
        <taxon>Archelosauria</taxon>
        <taxon>Archosauria</taxon>
        <taxon>Dinosauria</taxon>
        <taxon>Saurischia</taxon>
        <taxon>Theropoda</taxon>
        <taxon>Coelurosauria</taxon>
        <taxon>Aves</taxon>
        <taxon>Neognathae</taxon>
        <taxon>Galloanserae</taxon>
        <taxon>Anseriformes</taxon>
        <taxon>Anseranatidae</taxon>
        <taxon>Anseranas</taxon>
    </lineage>
</organism>
<gene>
    <name evidence="12" type="primary">Topors_0</name>
    <name evidence="12" type="ORF">ANSSEM_R01408</name>
</gene>
<dbReference type="PROSITE" id="PS00518">
    <property type="entry name" value="ZF_RING_1"/>
    <property type="match status" value="1"/>
</dbReference>
<name>A0A7K9UQH6_ANSSE</name>
<feature type="region of interest" description="Disordered" evidence="10">
    <location>
        <begin position="188"/>
        <end position="307"/>
    </location>
</feature>
<feature type="non-terminal residue" evidence="12">
    <location>
        <position position="1"/>
    </location>
</feature>
<dbReference type="AlphaFoldDB" id="A0A7K9UQH6"/>
<evidence type="ECO:0000313" key="13">
    <source>
        <dbReference type="Proteomes" id="UP000567872"/>
    </source>
</evidence>
<dbReference type="SUPFAM" id="SSF57850">
    <property type="entry name" value="RING/U-box"/>
    <property type="match status" value="1"/>
</dbReference>
<keyword evidence="7" id="KW-0805">Transcription regulation</keyword>
<dbReference type="GO" id="GO:0008270">
    <property type="term" value="F:zinc ion binding"/>
    <property type="evidence" value="ECO:0007669"/>
    <property type="project" value="UniProtKB-KW"/>
</dbReference>
<evidence type="ECO:0000256" key="5">
    <source>
        <dbReference type="ARBA" id="ARBA00022771"/>
    </source>
</evidence>
<keyword evidence="5 9" id="KW-0863">Zinc-finger</keyword>
<dbReference type="InterPro" id="IPR017907">
    <property type="entry name" value="Znf_RING_CS"/>
</dbReference>
<keyword evidence="4" id="KW-0479">Metal-binding</keyword>
<dbReference type="Gene3D" id="3.30.40.10">
    <property type="entry name" value="Zinc/RING finger domain, C3HC4 (zinc finger)"/>
    <property type="match status" value="1"/>
</dbReference>
<evidence type="ECO:0000256" key="6">
    <source>
        <dbReference type="ARBA" id="ARBA00022833"/>
    </source>
</evidence>
<evidence type="ECO:0000256" key="4">
    <source>
        <dbReference type="ARBA" id="ARBA00022723"/>
    </source>
</evidence>
<comment type="catalytic activity">
    <reaction evidence="1">
        <text>S-ubiquitinyl-[E2 ubiquitin-conjugating enzyme]-L-cysteine + [acceptor protein]-L-lysine = [E2 ubiquitin-conjugating enzyme]-L-cysteine + N(6)-ubiquitinyl-[acceptor protein]-L-lysine.</text>
        <dbReference type="EC" id="2.3.2.27"/>
    </reaction>
</comment>
<dbReference type="Proteomes" id="UP000567872">
    <property type="component" value="Unassembled WGS sequence"/>
</dbReference>
<evidence type="ECO:0000259" key="11">
    <source>
        <dbReference type="PROSITE" id="PS50089"/>
    </source>
</evidence>
<evidence type="ECO:0000256" key="10">
    <source>
        <dbReference type="SAM" id="MobiDB-lite"/>
    </source>
</evidence>
<dbReference type="PROSITE" id="PS50089">
    <property type="entry name" value="ZF_RING_2"/>
    <property type="match status" value="1"/>
</dbReference>
<evidence type="ECO:0000256" key="2">
    <source>
        <dbReference type="ARBA" id="ARBA00012483"/>
    </source>
</evidence>
<keyword evidence="6" id="KW-0862">Zinc</keyword>
<dbReference type="GO" id="GO:0006513">
    <property type="term" value="P:protein monoubiquitination"/>
    <property type="evidence" value="ECO:0007669"/>
    <property type="project" value="TreeGrafter"/>
</dbReference>
<keyword evidence="13" id="KW-1185">Reference proteome</keyword>
<evidence type="ECO:0000313" key="12">
    <source>
        <dbReference type="EMBL" id="NXI63117.1"/>
    </source>
</evidence>
<evidence type="ECO:0000256" key="9">
    <source>
        <dbReference type="PROSITE-ProRule" id="PRU00175"/>
    </source>
</evidence>
<proteinExistence type="predicted"/>
<keyword evidence="12" id="KW-0436">Ligase</keyword>
<dbReference type="PANTHER" id="PTHR46077">
    <property type="entry name" value="E3 UBIQUITIN-PROTEIN LIGASE TOPORS"/>
    <property type="match status" value="1"/>
</dbReference>
<dbReference type="InterPro" id="IPR013083">
    <property type="entry name" value="Znf_RING/FYVE/PHD"/>
</dbReference>
<dbReference type="Pfam" id="PF13920">
    <property type="entry name" value="zf-C3HC4_3"/>
    <property type="match status" value="1"/>
</dbReference>
<evidence type="ECO:0000256" key="7">
    <source>
        <dbReference type="ARBA" id="ARBA00023015"/>
    </source>
</evidence>
<keyword evidence="3" id="KW-0808">Transferase</keyword>
<dbReference type="EMBL" id="VXAA01001068">
    <property type="protein sequence ID" value="NXI63117.1"/>
    <property type="molecule type" value="Genomic_DNA"/>
</dbReference>
<feature type="compositionally biased region" description="Low complexity" evidence="10">
    <location>
        <begin position="260"/>
        <end position="272"/>
    </location>
</feature>
<evidence type="ECO:0000256" key="1">
    <source>
        <dbReference type="ARBA" id="ARBA00000900"/>
    </source>
</evidence>
<feature type="non-terminal residue" evidence="12">
    <location>
        <position position="307"/>
    </location>
</feature>
<protein>
    <recommendedName>
        <fullName evidence="2">RING-type E3 ubiquitin transferase</fullName>
        <ecNumber evidence="2">2.3.2.27</ecNumber>
    </recommendedName>
</protein>
<dbReference type="OrthoDB" id="21204at2759"/>
<comment type="caution">
    <text evidence="12">The sequence shown here is derived from an EMBL/GenBank/DDBJ whole genome shotgun (WGS) entry which is preliminary data.</text>
</comment>
<dbReference type="GO" id="GO:0061630">
    <property type="term" value="F:ubiquitin protein ligase activity"/>
    <property type="evidence" value="ECO:0007669"/>
    <property type="project" value="UniProtKB-EC"/>
</dbReference>
<keyword evidence="8" id="KW-0804">Transcription</keyword>
<sequence>WTCPACGDRWDDVAYLTPCLHQLCYGCALRWARRRPSCPLCREAIETIRYSVRSAEDYLEVAVPEPAEHLQDGQQDEQGTAEPVLRAPELGFPPEVWAAFFRENPENVEPLLPWLQQEVELMSGTEWWEVLAGQSTVVGFLCLYGLDQQDLVRALRPCLKNQTVPFVGRLIAAAVELCSTEIRRQQDRQDARAAGGQEDSPAATCGHATSPRGTHGPGAGCSTSPAGLSAEELPGILGGGPGHPPSTPVATEEEQEPPEELGQAAAAAASAQGRERLPGGLRRAPKRRASSAPQDSPQPRKRPPRRR</sequence>
<dbReference type="GO" id="GO:0016874">
    <property type="term" value="F:ligase activity"/>
    <property type="evidence" value="ECO:0007669"/>
    <property type="project" value="UniProtKB-KW"/>
</dbReference>